<keyword evidence="7" id="KW-0215">Deoxyribonucleotide synthesis</keyword>
<evidence type="ECO:0000259" key="13">
    <source>
        <dbReference type="Pfam" id="PF02867"/>
    </source>
</evidence>
<evidence type="ECO:0000256" key="6">
    <source>
        <dbReference type="ARBA" id="ARBA00023002"/>
    </source>
</evidence>
<sequence>MGADGRTLTEYQYNEAIEGAKEYFKGDDLAAMVWVSKYALKDSFGHIFEKSPEQMHWRIANELARIENTYPNPMKAQEIYDLLKEFRYIIPQGGPMTGIGNNLQIASLSNCFVIGHRNPADSYGGIIRIDEEQVQLMKRRGGVGHDLSHIRPTGSPVLNSALTSTGIVPFMERYSNSTREVAQDGRRGALMLSLSIKHPDAENFIDAKVETGKVTGANVSIKIDDEFMRAVLNNEKYVQKFPIDSDDPMYVKEIDARTLWNKIIHNAWKSAEPGVLFWDTIIRESVPDCYADEGFRTVSTNPCGEIPLCPYDSCRLLAINLYSYVDDPFTPQAKFDFDKFRSHVEAAMRLMDDIIDLELEKIDIIYNKIKHDPEDLDIRRVELSLWEKIREKALKGRRTGLGITAEGDMLAALGLTYGTDEAIAFAVEVQKTLAVEAYRASVKMARERGAFPMYDNLKEEGNPMIERIREADPALYEEMTQVGRRNIAMLTIAPTGTTSLMSQTTSGIEPVFRPVYKRRRKVNPTDKNVKITFTDEVGDSWEEYNVFHHKFLTWLQVTGYDLSKLDGISDAELDRLVEQSPYNKATANDIDWVAKVKMQGAIQKWVDHSISVTVNLPESVTEELVSKVYQAAWESGCKGVTVYRDGSRAGVLVDTKPKKKEKEECDCDEYKPPLARPIELEADVVRFKNGTEDWIAFVGIYNGHPYEIFTGKIEEDSLYIPKSINKGFIIKVKEEDGQKRYDFRYQDKYGYPHVIGGISRLFDKEFWNYAKLISGVLRNGMPIVDVVNLVDGLSFDSETISNWQSGVARALKQYIKDGTKIRKQKCPNCGEESLVFQEKCPHCTSCGWSRCS</sequence>
<evidence type="ECO:0000256" key="2">
    <source>
        <dbReference type="ARBA" id="ARBA00007405"/>
    </source>
</evidence>
<comment type="cofactor">
    <cofactor evidence="1 11">
        <name>adenosylcob(III)alamin</name>
        <dbReference type="ChEBI" id="CHEBI:18408"/>
    </cofactor>
</comment>
<evidence type="ECO:0000256" key="5">
    <source>
        <dbReference type="ARBA" id="ARBA00022741"/>
    </source>
</evidence>
<dbReference type="InterPro" id="IPR013344">
    <property type="entry name" value="RNR_NrdJ/NrdZ"/>
</dbReference>
<keyword evidence="15" id="KW-1185">Reference proteome</keyword>
<dbReference type="PRINTS" id="PR01183">
    <property type="entry name" value="RIBORDTASEM1"/>
</dbReference>
<gene>
    <name evidence="14" type="ORF">LG35_09155</name>
</gene>
<dbReference type="InterPro" id="IPR050862">
    <property type="entry name" value="RdRp_reductase_class-2"/>
</dbReference>
<keyword evidence="9 11" id="KW-0170">Cobalt</keyword>
<evidence type="ECO:0000256" key="3">
    <source>
        <dbReference type="ARBA" id="ARBA00022628"/>
    </source>
</evidence>
<keyword evidence="5 11" id="KW-0547">Nucleotide-binding</keyword>
<feature type="domain" description="Ribonucleotide reductase large subunit C-terminal" evidence="13">
    <location>
        <begin position="109"/>
        <end position="643"/>
    </location>
</feature>
<feature type="domain" description="Ribonucleotide reductase large subunit N-terminal" evidence="12">
    <location>
        <begin position="27"/>
        <end position="91"/>
    </location>
</feature>
<dbReference type="Gene3D" id="3.20.70.20">
    <property type="match status" value="1"/>
</dbReference>
<dbReference type="InterPro" id="IPR013509">
    <property type="entry name" value="RNR_lsu_N"/>
</dbReference>
<evidence type="ECO:0000313" key="15">
    <source>
        <dbReference type="Proteomes" id="UP000030889"/>
    </source>
</evidence>
<evidence type="ECO:0000256" key="11">
    <source>
        <dbReference type="RuleBase" id="RU364064"/>
    </source>
</evidence>
<evidence type="ECO:0000259" key="12">
    <source>
        <dbReference type="Pfam" id="PF00317"/>
    </source>
</evidence>
<evidence type="ECO:0000256" key="4">
    <source>
        <dbReference type="ARBA" id="ARBA00022634"/>
    </source>
</evidence>
<dbReference type="Proteomes" id="UP000030889">
    <property type="component" value="Unassembled WGS sequence"/>
</dbReference>
<dbReference type="PANTHER" id="PTHR43371:SF1">
    <property type="entry name" value="RIBONUCLEOSIDE-DIPHOSPHATE REDUCTASE"/>
    <property type="match status" value="1"/>
</dbReference>
<dbReference type="NCBIfam" id="TIGR02504">
    <property type="entry name" value="NrdJ_Z"/>
    <property type="match status" value="1"/>
</dbReference>
<dbReference type="SUPFAM" id="SSF51998">
    <property type="entry name" value="PFL-like glycyl radical enzymes"/>
    <property type="match status" value="1"/>
</dbReference>
<reference evidence="14 15" key="1">
    <citation type="submission" date="2014-09" db="EMBL/GenBank/DDBJ databases">
        <title>Alistipes sp. 627, sp. nov., a novel member of the family Rikenellaceae isolated from human faeces.</title>
        <authorList>
            <person name="Shkoporov A.N."/>
            <person name="Chaplin A.V."/>
            <person name="Motuzova O.V."/>
            <person name="Kafarskaia L.I."/>
            <person name="Khokhlova E.V."/>
            <person name="Efimov B.A."/>
        </authorList>
    </citation>
    <scope>NUCLEOTIDE SEQUENCE [LARGE SCALE GENOMIC DNA]</scope>
    <source>
        <strain evidence="14 15">627</strain>
    </source>
</reference>
<protein>
    <recommendedName>
        <fullName evidence="11">Vitamin B12-dependent ribonucleotide reductase</fullName>
        <ecNumber evidence="11">1.17.4.1</ecNumber>
    </recommendedName>
</protein>
<evidence type="ECO:0000256" key="9">
    <source>
        <dbReference type="ARBA" id="ARBA00023285"/>
    </source>
</evidence>
<keyword evidence="4 11" id="KW-0237">DNA synthesis</keyword>
<comment type="catalytic activity">
    <reaction evidence="10 11">
        <text>a 2'-deoxyribonucleoside 5'-diphosphate + [thioredoxin]-disulfide + H2O = a ribonucleoside 5'-diphosphate + [thioredoxin]-dithiol</text>
        <dbReference type="Rhea" id="RHEA:23252"/>
        <dbReference type="Rhea" id="RHEA-COMP:10698"/>
        <dbReference type="Rhea" id="RHEA-COMP:10700"/>
        <dbReference type="ChEBI" id="CHEBI:15377"/>
        <dbReference type="ChEBI" id="CHEBI:29950"/>
        <dbReference type="ChEBI" id="CHEBI:50058"/>
        <dbReference type="ChEBI" id="CHEBI:57930"/>
        <dbReference type="ChEBI" id="CHEBI:73316"/>
        <dbReference type="EC" id="1.17.4.1"/>
    </reaction>
</comment>
<evidence type="ECO:0000256" key="10">
    <source>
        <dbReference type="ARBA" id="ARBA00047754"/>
    </source>
</evidence>
<evidence type="ECO:0000256" key="8">
    <source>
        <dbReference type="ARBA" id="ARBA00023157"/>
    </source>
</evidence>
<name>A0ABR4YH80_9BACT</name>
<evidence type="ECO:0000313" key="14">
    <source>
        <dbReference type="EMBL" id="KHE41123.1"/>
    </source>
</evidence>
<evidence type="ECO:0000256" key="7">
    <source>
        <dbReference type="ARBA" id="ARBA00023116"/>
    </source>
</evidence>
<organism evidence="14 15">
    <name type="scientific">Alistipes inops</name>
    <dbReference type="NCBI Taxonomy" id="1501391"/>
    <lineage>
        <taxon>Bacteria</taxon>
        <taxon>Pseudomonadati</taxon>
        <taxon>Bacteroidota</taxon>
        <taxon>Bacteroidia</taxon>
        <taxon>Bacteroidales</taxon>
        <taxon>Rikenellaceae</taxon>
        <taxon>Alistipes</taxon>
    </lineage>
</organism>
<comment type="caution">
    <text evidence="14">The sequence shown here is derived from an EMBL/GenBank/DDBJ whole genome shotgun (WGS) entry which is preliminary data.</text>
</comment>
<proteinExistence type="inferred from homology"/>
<keyword evidence="8" id="KW-1015">Disulfide bond</keyword>
<keyword evidence="6 11" id="KW-0560">Oxidoreductase</keyword>
<dbReference type="Pfam" id="PF00317">
    <property type="entry name" value="Ribonuc_red_lgN"/>
    <property type="match status" value="1"/>
</dbReference>
<evidence type="ECO:0000256" key="1">
    <source>
        <dbReference type="ARBA" id="ARBA00001922"/>
    </source>
</evidence>
<dbReference type="EC" id="1.17.4.1" evidence="11"/>
<dbReference type="EMBL" id="JRGF01000014">
    <property type="protein sequence ID" value="KHE41123.1"/>
    <property type="molecule type" value="Genomic_DNA"/>
</dbReference>
<accession>A0ABR4YH80</accession>
<dbReference type="CDD" id="cd02888">
    <property type="entry name" value="RNR_II_dimer"/>
    <property type="match status" value="1"/>
</dbReference>
<comment type="function">
    <text evidence="11">Catalyzes the reduction of ribonucleotides to deoxyribonucleotides. May function to provide a pool of deoxyribonucleotide precursors for DNA repair during oxygen limitation and/or for immediate growth after restoration of oxygen.</text>
</comment>
<dbReference type="InterPro" id="IPR000788">
    <property type="entry name" value="RNR_lg_C"/>
</dbReference>
<keyword evidence="3 11" id="KW-0846">Cobalamin</keyword>
<dbReference type="PANTHER" id="PTHR43371">
    <property type="entry name" value="VITAMIN B12-DEPENDENT RIBONUCLEOTIDE REDUCTASE"/>
    <property type="match status" value="1"/>
</dbReference>
<comment type="similarity">
    <text evidence="2 11">Belongs to the ribonucleoside diphosphate reductase class-2 family.</text>
</comment>
<dbReference type="Pfam" id="PF02867">
    <property type="entry name" value="Ribonuc_red_lgC"/>
    <property type="match status" value="1"/>
</dbReference>